<dbReference type="Pfam" id="PF08774">
    <property type="entry name" value="VRR_NUC"/>
    <property type="match status" value="1"/>
</dbReference>
<name>A0A8S5LCA1_9CAUD</name>
<dbReference type="InterPro" id="IPR014883">
    <property type="entry name" value="VRR_NUC"/>
</dbReference>
<evidence type="ECO:0000256" key="3">
    <source>
        <dbReference type="ARBA" id="ARBA00022801"/>
    </source>
</evidence>
<evidence type="ECO:0000256" key="1">
    <source>
        <dbReference type="ARBA" id="ARBA00001946"/>
    </source>
</evidence>
<dbReference type="SMART" id="SM00990">
    <property type="entry name" value="VRR_NUC"/>
    <property type="match status" value="1"/>
</dbReference>
<protein>
    <submittedName>
        <fullName evidence="5">Nuclease</fullName>
    </submittedName>
</protein>
<sequence>MRHWTCSKVNIKNMKLTESQIQKQCVAWFRLRFPSIEPLFFSVPNGGARNVWTGRVMREEGARAGVADLILLIPKGGYASLCIEMKTANGKQSAAQVAFMELARKMRNKYVVCRSFDEFQKEVNEYLGL</sequence>
<dbReference type="InterPro" id="IPR011856">
    <property type="entry name" value="tRNA_endonuc-like_dom_sf"/>
</dbReference>
<dbReference type="Gene3D" id="3.40.1350.10">
    <property type="match status" value="1"/>
</dbReference>
<evidence type="ECO:0000259" key="4">
    <source>
        <dbReference type="SMART" id="SM00990"/>
    </source>
</evidence>
<dbReference type="GO" id="GO:0003676">
    <property type="term" value="F:nucleic acid binding"/>
    <property type="evidence" value="ECO:0007669"/>
    <property type="project" value="InterPro"/>
</dbReference>
<reference evidence="5" key="1">
    <citation type="journal article" date="2021" name="Proc. Natl. Acad. Sci. U.S.A.">
        <title>A Catalog of Tens of Thousands of Viruses from Human Metagenomes Reveals Hidden Associations with Chronic Diseases.</title>
        <authorList>
            <person name="Tisza M.J."/>
            <person name="Buck C.B."/>
        </authorList>
    </citation>
    <scope>NUCLEOTIDE SEQUENCE</scope>
    <source>
        <strain evidence="5">CttU829</strain>
    </source>
</reference>
<dbReference type="GO" id="GO:0016788">
    <property type="term" value="F:hydrolase activity, acting on ester bonds"/>
    <property type="evidence" value="ECO:0007669"/>
    <property type="project" value="InterPro"/>
</dbReference>
<keyword evidence="3" id="KW-0378">Hydrolase</keyword>
<evidence type="ECO:0000256" key="2">
    <source>
        <dbReference type="ARBA" id="ARBA00022722"/>
    </source>
</evidence>
<dbReference type="GO" id="GO:0004518">
    <property type="term" value="F:nuclease activity"/>
    <property type="evidence" value="ECO:0007669"/>
    <property type="project" value="UniProtKB-KW"/>
</dbReference>
<organism evidence="5">
    <name type="scientific">Siphoviridae sp. cttU829</name>
    <dbReference type="NCBI Taxonomy" id="2823605"/>
    <lineage>
        <taxon>Viruses</taxon>
        <taxon>Duplodnaviria</taxon>
        <taxon>Heunggongvirae</taxon>
        <taxon>Uroviricota</taxon>
        <taxon>Caudoviricetes</taxon>
    </lineage>
</organism>
<evidence type="ECO:0000313" key="5">
    <source>
        <dbReference type="EMBL" id="DAD67558.1"/>
    </source>
</evidence>
<keyword evidence="2" id="KW-0540">Nuclease</keyword>
<dbReference type="EMBL" id="BK014681">
    <property type="protein sequence ID" value="DAD67558.1"/>
    <property type="molecule type" value="Genomic_DNA"/>
</dbReference>
<comment type="cofactor">
    <cofactor evidence="1">
        <name>Mg(2+)</name>
        <dbReference type="ChEBI" id="CHEBI:18420"/>
    </cofactor>
</comment>
<proteinExistence type="predicted"/>
<feature type="domain" description="VRR-NUC" evidence="4">
    <location>
        <begin position="16"/>
        <end position="117"/>
    </location>
</feature>
<accession>A0A8S5LCA1</accession>